<dbReference type="EMBL" id="LLYB01000118">
    <property type="protein sequence ID" value="KRR17592.1"/>
    <property type="molecule type" value="Genomic_DNA"/>
</dbReference>
<gene>
    <name evidence="2" type="ORF">CQ14_25990</name>
</gene>
<evidence type="ECO:0000313" key="3">
    <source>
        <dbReference type="Proteomes" id="UP000051660"/>
    </source>
</evidence>
<accession>A0A0R3MBK7</accession>
<dbReference type="Proteomes" id="UP000051660">
    <property type="component" value="Unassembled WGS sequence"/>
</dbReference>
<dbReference type="RefSeq" id="WP_057861956.1">
    <property type="nucleotide sequence ID" value="NZ_LLYB01000118.1"/>
</dbReference>
<organism evidence="2 3">
    <name type="scientific">Bradyrhizobium lablabi</name>
    <dbReference type="NCBI Taxonomy" id="722472"/>
    <lineage>
        <taxon>Bacteria</taxon>
        <taxon>Pseudomonadati</taxon>
        <taxon>Pseudomonadota</taxon>
        <taxon>Alphaproteobacteria</taxon>
        <taxon>Hyphomicrobiales</taxon>
        <taxon>Nitrobacteraceae</taxon>
        <taxon>Bradyrhizobium</taxon>
    </lineage>
</organism>
<dbReference type="AlphaFoldDB" id="A0A0R3MBK7"/>
<evidence type="ECO:0000259" key="1">
    <source>
        <dbReference type="Pfam" id="PF05876"/>
    </source>
</evidence>
<name>A0A0R3MBK7_9BRAD</name>
<comment type="caution">
    <text evidence="2">The sequence shown here is derived from an EMBL/GenBank/DDBJ whole genome shotgun (WGS) entry which is preliminary data.</text>
</comment>
<dbReference type="Pfam" id="PF05876">
    <property type="entry name" value="GpA_ATPase"/>
    <property type="match status" value="1"/>
</dbReference>
<evidence type="ECO:0000313" key="2">
    <source>
        <dbReference type="EMBL" id="KRR17592.1"/>
    </source>
</evidence>
<proteinExistence type="predicted"/>
<dbReference type="GO" id="GO:0016887">
    <property type="term" value="F:ATP hydrolysis activity"/>
    <property type="evidence" value="ECO:0007669"/>
    <property type="project" value="InterPro"/>
</dbReference>
<sequence length="129" mass="14336">MPGPRDPKLAPYVIEPERVVASGSSRRVILMLRVQTGKTDAALDCAGQLLDQRPGPILYGGPKKQFLTEQFEPRVMSLLGEAPTLTAKVARGKRMTKTRKPVAGVPARLDACRIIRRAEIRSRRARLHR</sequence>
<reference evidence="2 3" key="1">
    <citation type="submission" date="2014-03" db="EMBL/GenBank/DDBJ databases">
        <title>Bradyrhizobium valentinum sp. nov., isolated from effective nodules of Lupinus mariae-josephae, a lupine endemic of basic-lime soils in Eastern Spain.</title>
        <authorList>
            <person name="Duran D."/>
            <person name="Rey L."/>
            <person name="Navarro A."/>
            <person name="Busquets A."/>
            <person name="Imperial J."/>
            <person name="Ruiz-Argueso T."/>
        </authorList>
    </citation>
    <scope>NUCLEOTIDE SEQUENCE [LARGE SCALE GENOMIC DNA]</scope>
    <source>
        <strain evidence="2 3">CCBAU 23086</strain>
    </source>
</reference>
<dbReference type="InterPro" id="IPR046453">
    <property type="entry name" value="GpA_ATPase"/>
</dbReference>
<feature type="domain" description="Phage terminase large subunit GpA ATPase" evidence="1">
    <location>
        <begin position="2"/>
        <end position="94"/>
    </location>
</feature>
<protein>
    <recommendedName>
        <fullName evidence="1">Phage terminase large subunit GpA ATPase domain-containing protein</fullName>
    </recommendedName>
</protein>